<dbReference type="PIRSF" id="PIRSF038994">
    <property type="entry name" value="NagA"/>
    <property type="match status" value="1"/>
</dbReference>
<evidence type="ECO:0000313" key="11">
    <source>
        <dbReference type="Proteomes" id="UP000050514"/>
    </source>
</evidence>
<dbReference type="CDD" id="cd00854">
    <property type="entry name" value="NagA"/>
    <property type="match status" value="1"/>
</dbReference>
<feature type="binding site" evidence="8">
    <location>
        <position position="134"/>
    </location>
    <ligand>
        <name>Zn(2+)</name>
        <dbReference type="ChEBI" id="CHEBI:29105"/>
    </ligand>
</feature>
<feature type="binding site" evidence="7">
    <location>
        <position position="255"/>
    </location>
    <ligand>
        <name>substrate</name>
    </ligand>
</feature>
<dbReference type="STRING" id="360411.AC812_14930"/>
<evidence type="ECO:0000256" key="5">
    <source>
        <dbReference type="PIRNR" id="PIRNR038994"/>
    </source>
</evidence>
<dbReference type="SUPFAM" id="SSF51556">
    <property type="entry name" value="Metallo-dependent hydrolases"/>
    <property type="match status" value="1"/>
</dbReference>
<dbReference type="Gene3D" id="2.30.40.10">
    <property type="entry name" value="Urease, subunit C, domain 1"/>
    <property type="match status" value="1"/>
</dbReference>
<evidence type="ECO:0000256" key="4">
    <source>
        <dbReference type="ARBA" id="ARBA00023277"/>
    </source>
</evidence>
<comment type="similarity">
    <text evidence="1 5">Belongs to the metallo-dependent hydrolases superfamily. NagA family.</text>
</comment>
<feature type="binding site" evidence="7">
    <location>
        <begin position="223"/>
        <end position="224"/>
    </location>
    <ligand>
        <name>substrate</name>
    </ligand>
</feature>
<name>A0A0P6WTT4_9CHLR</name>
<comment type="cofactor">
    <cofactor evidence="8">
        <name>a divalent metal cation</name>
        <dbReference type="ChEBI" id="CHEBI:60240"/>
    </cofactor>
    <text evidence="8">Binds 1 divalent metal cation per subunit.</text>
</comment>
<feature type="binding site" evidence="7">
    <location>
        <position position="145"/>
    </location>
    <ligand>
        <name>substrate</name>
    </ligand>
</feature>
<dbReference type="PANTHER" id="PTHR11113:SF14">
    <property type="entry name" value="N-ACETYLGLUCOSAMINE-6-PHOSPHATE DEACETYLASE"/>
    <property type="match status" value="1"/>
</dbReference>
<feature type="binding site" evidence="8">
    <location>
        <position position="199"/>
    </location>
    <ligand>
        <name>Zn(2+)</name>
        <dbReference type="ChEBI" id="CHEBI:29105"/>
    </ligand>
</feature>
<evidence type="ECO:0000313" key="10">
    <source>
        <dbReference type="EMBL" id="KPL73663.1"/>
    </source>
</evidence>
<dbReference type="EMBL" id="LGHJ01000020">
    <property type="protein sequence ID" value="KPL73663.1"/>
    <property type="molecule type" value="Genomic_DNA"/>
</dbReference>
<keyword evidence="3 5" id="KW-0378">Hydrolase</keyword>
<reference evidence="10 11" key="1">
    <citation type="submission" date="2015-07" db="EMBL/GenBank/DDBJ databases">
        <title>Draft genome of Bellilinea caldifistulae DSM 17877.</title>
        <authorList>
            <person name="Hemp J."/>
            <person name="Ward L.M."/>
            <person name="Pace L.A."/>
            <person name="Fischer W.W."/>
        </authorList>
    </citation>
    <scope>NUCLEOTIDE SEQUENCE [LARGE SCALE GENOMIC DNA]</scope>
    <source>
        <strain evidence="10 11">GOMI-1</strain>
    </source>
</reference>
<dbReference type="InterPro" id="IPR003764">
    <property type="entry name" value="GlcNAc_6-P_deAcase"/>
</dbReference>
<dbReference type="Gene3D" id="3.20.20.140">
    <property type="entry name" value="Metal-dependent hydrolases"/>
    <property type="match status" value="1"/>
</dbReference>
<feature type="binding site" evidence="8">
    <location>
        <position position="220"/>
    </location>
    <ligand>
        <name>Zn(2+)</name>
        <dbReference type="ChEBI" id="CHEBI:29105"/>
    </ligand>
</feature>
<keyword evidence="2 8" id="KW-0479">Metal-binding</keyword>
<evidence type="ECO:0000256" key="8">
    <source>
        <dbReference type="PIRSR" id="PIRSR038994-3"/>
    </source>
</evidence>
<dbReference type="RefSeq" id="WP_061915158.1">
    <property type="nucleotide sequence ID" value="NZ_DF967971.1"/>
</dbReference>
<dbReference type="NCBIfam" id="TIGR00221">
    <property type="entry name" value="nagA"/>
    <property type="match status" value="1"/>
</dbReference>
<dbReference type="PATRIC" id="fig|360411.5.peg.802"/>
<comment type="caution">
    <text evidence="10">The sequence shown here is derived from an EMBL/GenBank/DDBJ whole genome shotgun (WGS) entry which is preliminary data.</text>
</comment>
<feature type="domain" description="Amidohydrolase-related" evidence="9">
    <location>
        <begin position="56"/>
        <end position="384"/>
    </location>
</feature>
<dbReference type="GO" id="GO:0008448">
    <property type="term" value="F:N-acetylglucosamine-6-phosphate deacetylase activity"/>
    <property type="evidence" value="ECO:0007669"/>
    <property type="project" value="InterPro"/>
</dbReference>
<sequence>MGTLIWNARIYTPNEILSPGWIVVENRTISRLGHGQPPATEMQKAQEKLDAGQNHLLPGLMDLHIHGAMGFEFMDADLHAIEEIAQFLVQHGVTSFLAATWAAPQAALLKALDAIGNAYGRIRNGAALLGAYLEGPYMNPNRAGAQAIQFIRQATDHEEALSLIQHEMVKVVSLAPEFPENFWLIDACVSRGITVAAGHTSATYEQMQVAVERGVRLLTHCFNAMSPLHHREPGVVGAGLTMPELRCELIADNIHVHPVAQRILYQLRSCEGIVLISDSTRVTGLPDGQYILDNRPVQVKQGKVALLDGTLAGSGLTLEKALHNFVNATGAPLEEAILSASLYPARTIGIAHQKGSLEPGKDADLFLMDEDGNILFTMVEGRIVYTRD</sequence>
<dbReference type="PANTHER" id="PTHR11113">
    <property type="entry name" value="N-ACETYLGLUCOSAMINE-6-PHOSPHATE DEACETYLASE"/>
    <property type="match status" value="1"/>
</dbReference>
<organism evidence="10 11">
    <name type="scientific">Bellilinea caldifistulae</name>
    <dbReference type="NCBI Taxonomy" id="360411"/>
    <lineage>
        <taxon>Bacteria</taxon>
        <taxon>Bacillati</taxon>
        <taxon>Chloroflexota</taxon>
        <taxon>Anaerolineae</taxon>
        <taxon>Anaerolineales</taxon>
        <taxon>Anaerolineaceae</taxon>
        <taxon>Bellilinea</taxon>
    </lineage>
</organism>
<evidence type="ECO:0000256" key="3">
    <source>
        <dbReference type="ARBA" id="ARBA00022801"/>
    </source>
</evidence>
<dbReference type="Proteomes" id="UP000050514">
    <property type="component" value="Unassembled WGS sequence"/>
</dbReference>
<dbReference type="InterPro" id="IPR011059">
    <property type="entry name" value="Metal-dep_hydrolase_composite"/>
</dbReference>
<evidence type="ECO:0000259" key="9">
    <source>
        <dbReference type="Pfam" id="PF01979"/>
    </source>
</evidence>
<accession>A0A0P6WTT4</accession>
<dbReference type="InterPro" id="IPR006680">
    <property type="entry name" value="Amidohydro-rel"/>
</dbReference>
<dbReference type="InterPro" id="IPR032466">
    <property type="entry name" value="Metal_Hydrolase"/>
</dbReference>
<evidence type="ECO:0000256" key="2">
    <source>
        <dbReference type="ARBA" id="ARBA00022723"/>
    </source>
</evidence>
<gene>
    <name evidence="10" type="ORF">AC812_14930</name>
</gene>
<dbReference type="SUPFAM" id="SSF51338">
    <property type="entry name" value="Composite domain of metallo-dependent hydrolases"/>
    <property type="match status" value="1"/>
</dbReference>
<dbReference type="GO" id="GO:0006046">
    <property type="term" value="P:N-acetylglucosamine catabolic process"/>
    <property type="evidence" value="ECO:0007669"/>
    <property type="project" value="TreeGrafter"/>
</dbReference>
<evidence type="ECO:0000256" key="1">
    <source>
        <dbReference type="ARBA" id="ARBA00010716"/>
    </source>
</evidence>
<keyword evidence="4 5" id="KW-0119">Carbohydrate metabolism</keyword>
<dbReference type="AlphaFoldDB" id="A0A0P6WTT4"/>
<dbReference type="GO" id="GO:0046872">
    <property type="term" value="F:metal ion binding"/>
    <property type="evidence" value="ECO:0007669"/>
    <property type="project" value="UniProtKB-KW"/>
</dbReference>
<keyword evidence="11" id="KW-1185">Reference proteome</keyword>
<feature type="binding site" evidence="7">
    <location>
        <begin position="311"/>
        <end position="313"/>
    </location>
    <ligand>
        <name>substrate</name>
    </ligand>
</feature>
<dbReference type="Pfam" id="PF01979">
    <property type="entry name" value="Amidohydro_1"/>
    <property type="match status" value="1"/>
</dbReference>
<feature type="active site" description="Proton donor/acceptor" evidence="6">
    <location>
        <position position="278"/>
    </location>
</feature>
<evidence type="ECO:0000256" key="7">
    <source>
        <dbReference type="PIRSR" id="PIRSR038994-2"/>
    </source>
</evidence>
<proteinExistence type="inferred from homology"/>
<feature type="binding site" evidence="7">
    <location>
        <position position="231"/>
    </location>
    <ligand>
        <name>substrate</name>
    </ligand>
</feature>
<evidence type="ECO:0000256" key="6">
    <source>
        <dbReference type="PIRSR" id="PIRSR038994-1"/>
    </source>
</evidence>
<protein>
    <recommendedName>
        <fullName evidence="9">Amidohydrolase-related domain-containing protein</fullName>
    </recommendedName>
</protein>